<evidence type="ECO:0000259" key="5">
    <source>
        <dbReference type="Pfam" id="PF00296"/>
    </source>
</evidence>
<evidence type="ECO:0000313" key="7">
    <source>
        <dbReference type="Proteomes" id="UP001500621"/>
    </source>
</evidence>
<gene>
    <name evidence="6" type="ORF">GCM10023226_17450</name>
</gene>
<comment type="caution">
    <text evidence="6">The sequence shown here is derived from an EMBL/GenBank/DDBJ whole genome shotgun (WGS) entry which is preliminary data.</text>
</comment>
<evidence type="ECO:0000256" key="1">
    <source>
        <dbReference type="ARBA" id="ARBA00010426"/>
    </source>
</evidence>
<dbReference type="PANTHER" id="PTHR30137:SF16">
    <property type="entry name" value="BLL0895 PROTEIN"/>
    <property type="match status" value="1"/>
</dbReference>
<dbReference type="InterPro" id="IPR011251">
    <property type="entry name" value="Luciferase-like_dom"/>
</dbReference>
<evidence type="ECO:0000256" key="3">
    <source>
        <dbReference type="ARBA" id="ARBA00023002"/>
    </source>
</evidence>
<dbReference type="EMBL" id="BAABIM010000002">
    <property type="protein sequence ID" value="GAA4680769.1"/>
    <property type="molecule type" value="Genomic_DNA"/>
</dbReference>
<accession>A0ABP8W6X5</accession>
<dbReference type="InterPro" id="IPR036661">
    <property type="entry name" value="Luciferase-like_sf"/>
</dbReference>
<proteinExistence type="inferred from homology"/>
<dbReference type="PANTHER" id="PTHR30137">
    <property type="entry name" value="LUCIFERASE-LIKE MONOOXYGENASE"/>
    <property type="match status" value="1"/>
</dbReference>
<dbReference type="Proteomes" id="UP001500621">
    <property type="component" value="Unassembled WGS sequence"/>
</dbReference>
<sequence length="384" mass="42479">MRSLRDEPQHSPKKGTPMKLGYFAMPLHPLGRTWAETLQEDREAVILADQLGFHDAFIGEHLTDAHENITNSLLFQATLIAETSQIKLGTGTTNLSHMHPALVAANSAMFDHLSGGRLILGVSPGALSSDAEALGILDEDRTKMFADAVDVITAIWEREAPYDIAFEGNQFPVSTRRTQDDAMGLGSLHKPLQQPRPEIVGTVVAPFSKGVIAMGQKDFHPLSANFLLPQWVATHWPNYVQGKELAGVTAEPADWRIARTIFVADTEAEAREYAVSAENSPYRFYYKQMLTKMQKLGRVELFKTSRDEPDEAVTLERVLDHLVIAGTPESVTEQLLAFRERVGAFGEIVYAGLDWVDEARARRSMELMATKVLPAVNDAIGETQ</sequence>
<keyword evidence="3" id="KW-0560">Oxidoreductase</keyword>
<name>A0ABP8W6X5_9ACTN</name>
<protein>
    <submittedName>
        <fullName evidence="6">LLM class flavin-dependent oxidoreductase</fullName>
    </submittedName>
</protein>
<evidence type="ECO:0000256" key="2">
    <source>
        <dbReference type="ARBA" id="ARBA00022630"/>
    </source>
</evidence>
<dbReference type="SUPFAM" id="SSF51679">
    <property type="entry name" value="Bacterial luciferase-like"/>
    <property type="match status" value="1"/>
</dbReference>
<dbReference type="InterPro" id="IPR050766">
    <property type="entry name" value="Bact_Lucif_Oxidored"/>
</dbReference>
<feature type="domain" description="Luciferase-like" evidence="5">
    <location>
        <begin position="18"/>
        <end position="341"/>
    </location>
</feature>
<keyword evidence="7" id="KW-1185">Reference proteome</keyword>
<organism evidence="6 7">
    <name type="scientific">Nocardioides nanhaiensis</name>
    <dbReference type="NCBI Taxonomy" id="1476871"/>
    <lineage>
        <taxon>Bacteria</taxon>
        <taxon>Bacillati</taxon>
        <taxon>Actinomycetota</taxon>
        <taxon>Actinomycetes</taxon>
        <taxon>Propionibacteriales</taxon>
        <taxon>Nocardioidaceae</taxon>
        <taxon>Nocardioides</taxon>
    </lineage>
</organism>
<evidence type="ECO:0000256" key="4">
    <source>
        <dbReference type="ARBA" id="ARBA00023033"/>
    </source>
</evidence>
<dbReference type="Pfam" id="PF00296">
    <property type="entry name" value="Bac_luciferase"/>
    <property type="match status" value="1"/>
</dbReference>
<keyword evidence="2" id="KW-0285">Flavoprotein</keyword>
<dbReference type="Gene3D" id="3.20.20.30">
    <property type="entry name" value="Luciferase-like domain"/>
    <property type="match status" value="1"/>
</dbReference>
<evidence type="ECO:0000313" key="6">
    <source>
        <dbReference type="EMBL" id="GAA4680769.1"/>
    </source>
</evidence>
<reference evidence="7" key="1">
    <citation type="journal article" date="2019" name="Int. J. Syst. Evol. Microbiol.">
        <title>The Global Catalogue of Microorganisms (GCM) 10K type strain sequencing project: providing services to taxonomists for standard genome sequencing and annotation.</title>
        <authorList>
            <consortium name="The Broad Institute Genomics Platform"/>
            <consortium name="The Broad Institute Genome Sequencing Center for Infectious Disease"/>
            <person name="Wu L."/>
            <person name="Ma J."/>
        </authorList>
    </citation>
    <scope>NUCLEOTIDE SEQUENCE [LARGE SCALE GENOMIC DNA]</scope>
    <source>
        <strain evidence="7">JCM 18127</strain>
    </source>
</reference>
<comment type="similarity">
    <text evidence="1">Belongs to the bacterial luciferase oxidoreductase family.</text>
</comment>
<keyword evidence="4" id="KW-0503">Monooxygenase</keyword>